<feature type="domain" description="DJ-1/PfpI" evidence="4">
    <location>
        <begin position="25"/>
        <end position="208"/>
    </location>
</feature>
<dbReference type="PANTHER" id="PTHR48094:SF11">
    <property type="entry name" value="GLUTATHIONE-INDEPENDENT GLYOXALASE HSP31-RELATED"/>
    <property type="match status" value="1"/>
</dbReference>
<sequence length="218" mass="22861">MTRILIALTNHSDLGDTGKKTGFYVSEAAEPWKVFTDAGFEIDLVSPNGGKAPADGLDESDEIQQAFLAAFDLDNTAKPSDLKADDYDAIFYAGGHGTMWDFPAAADLAGLAANIYERGGVVAAVCHGPSALVELKLSDGSYLVDGKNVAGFTNEEEAAVGLTEVVPFLLADALKSKGAKHHPAANFTEQVVVDGRLVTGQNPQSAHRTASATLPLLK</sequence>
<gene>
    <name evidence="5" type="ORF">ACFFGN_27300</name>
</gene>
<name>A0ABV6QT48_9ACTN</name>
<reference evidence="5 6" key="1">
    <citation type="submission" date="2024-09" db="EMBL/GenBank/DDBJ databases">
        <authorList>
            <person name="Sun Q."/>
            <person name="Mori K."/>
        </authorList>
    </citation>
    <scope>NUCLEOTIDE SEQUENCE [LARGE SCALE GENOMIC DNA]</scope>
    <source>
        <strain evidence="5 6">CGMCC 1.15906</strain>
    </source>
</reference>
<comment type="caution">
    <text evidence="5">The sequence shown here is derived from an EMBL/GenBank/DDBJ whole genome shotgun (WGS) entry which is preliminary data.</text>
</comment>
<protein>
    <submittedName>
        <fullName evidence="5">Type 1 glutamine amidotransferase domain-containing protein</fullName>
    </submittedName>
</protein>
<proteinExistence type="inferred from homology"/>
<evidence type="ECO:0000259" key="4">
    <source>
        <dbReference type="Pfam" id="PF01965"/>
    </source>
</evidence>
<evidence type="ECO:0000313" key="5">
    <source>
        <dbReference type="EMBL" id="MFC0627811.1"/>
    </source>
</evidence>
<evidence type="ECO:0000256" key="1">
    <source>
        <dbReference type="ARBA" id="ARBA00023016"/>
    </source>
</evidence>
<accession>A0ABV6QT48</accession>
<dbReference type="InterPro" id="IPR050325">
    <property type="entry name" value="Prot/Nucl_acid_deglycase"/>
</dbReference>
<dbReference type="Gene3D" id="3.40.50.880">
    <property type="match status" value="1"/>
</dbReference>
<dbReference type="Pfam" id="PF01965">
    <property type="entry name" value="DJ-1_PfpI"/>
    <property type="match status" value="1"/>
</dbReference>
<dbReference type="CDD" id="cd03141">
    <property type="entry name" value="GATase1_Hsp31_like"/>
    <property type="match status" value="1"/>
</dbReference>
<evidence type="ECO:0000256" key="2">
    <source>
        <dbReference type="ARBA" id="ARBA00023239"/>
    </source>
</evidence>
<comment type="similarity">
    <text evidence="3">Belongs to the peptidase C56 family. HSP31-like subfamily.</text>
</comment>
<evidence type="ECO:0000313" key="6">
    <source>
        <dbReference type="Proteomes" id="UP001589890"/>
    </source>
</evidence>
<keyword evidence="2" id="KW-0456">Lyase</keyword>
<organism evidence="5 6">
    <name type="scientific">Kribbella deserti</name>
    <dbReference type="NCBI Taxonomy" id="1926257"/>
    <lineage>
        <taxon>Bacteria</taxon>
        <taxon>Bacillati</taxon>
        <taxon>Actinomycetota</taxon>
        <taxon>Actinomycetes</taxon>
        <taxon>Propionibacteriales</taxon>
        <taxon>Kribbellaceae</taxon>
        <taxon>Kribbella</taxon>
    </lineage>
</organism>
<dbReference type="SUPFAM" id="SSF52317">
    <property type="entry name" value="Class I glutamine amidotransferase-like"/>
    <property type="match status" value="1"/>
</dbReference>
<dbReference type="RefSeq" id="WP_380052990.1">
    <property type="nucleotide sequence ID" value="NZ_JBHLTC010000036.1"/>
</dbReference>
<dbReference type="PANTHER" id="PTHR48094">
    <property type="entry name" value="PROTEIN/NUCLEIC ACID DEGLYCASE DJ-1-RELATED"/>
    <property type="match status" value="1"/>
</dbReference>
<dbReference type="InterPro" id="IPR002818">
    <property type="entry name" value="DJ-1/PfpI"/>
</dbReference>
<dbReference type="EMBL" id="JBHLTC010000036">
    <property type="protein sequence ID" value="MFC0627811.1"/>
    <property type="molecule type" value="Genomic_DNA"/>
</dbReference>
<evidence type="ECO:0000256" key="3">
    <source>
        <dbReference type="ARBA" id="ARBA00038493"/>
    </source>
</evidence>
<keyword evidence="1" id="KW-0346">Stress response</keyword>
<keyword evidence="6" id="KW-1185">Reference proteome</keyword>
<keyword evidence="5" id="KW-0315">Glutamine amidotransferase</keyword>
<dbReference type="Proteomes" id="UP001589890">
    <property type="component" value="Unassembled WGS sequence"/>
</dbReference>
<dbReference type="InterPro" id="IPR029062">
    <property type="entry name" value="Class_I_gatase-like"/>
</dbReference>